<feature type="transmembrane region" description="Helical" evidence="1">
    <location>
        <begin position="12"/>
        <end position="34"/>
    </location>
</feature>
<dbReference type="PANTHER" id="PTHR32063">
    <property type="match status" value="1"/>
</dbReference>
<dbReference type="PRINTS" id="PR00702">
    <property type="entry name" value="ACRIFLAVINRP"/>
</dbReference>
<dbReference type="Gene3D" id="1.20.1640.10">
    <property type="entry name" value="Multidrug efflux transporter AcrB transmembrane domain"/>
    <property type="match status" value="2"/>
</dbReference>
<dbReference type="Gene3D" id="3.30.70.1430">
    <property type="entry name" value="Multidrug efflux transporter AcrB pore domain"/>
    <property type="match status" value="2"/>
</dbReference>
<feature type="transmembrane region" description="Helical" evidence="1">
    <location>
        <begin position="520"/>
        <end position="538"/>
    </location>
</feature>
<accession>A0A919WGH5</accession>
<dbReference type="SUPFAM" id="SSF82866">
    <property type="entry name" value="Multidrug efflux transporter AcrB transmembrane domain"/>
    <property type="match status" value="2"/>
</dbReference>
<dbReference type="GO" id="GO:0005886">
    <property type="term" value="C:plasma membrane"/>
    <property type="evidence" value="ECO:0007669"/>
    <property type="project" value="TreeGrafter"/>
</dbReference>
<dbReference type="InterPro" id="IPR027463">
    <property type="entry name" value="AcrB_DN_DC_subdom"/>
</dbReference>
<dbReference type="Gene3D" id="3.30.2090.10">
    <property type="entry name" value="Multidrug efflux transporter AcrB TolC docking domain, DN and DC subdomains"/>
    <property type="match status" value="2"/>
</dbReference>
<evidence type="ECO:0000313" key="3">
    <source>
        <dbReference type="Proteomes" id="UP000682111"/>
    </source>
</evidence>
<dbReference type="EMBL" id="BORC01000002">
    <property type="protein sequence ID" value="GIN61276.1"/>
    <property type="molecule type" value="Genomic_DNA"/>
</dbReference>
<dbReference type="AlphaFoldDB" id="A0A919WGH5"/>
<feature type="transmembrane region" description="Helical" evidence="1">
    <location>
        <begin position="856"/>
        <end position="875"/>
    </location>
</feature>
<keyword evidence="1" id="KW-0472">Membrane</keyword>
<feature type="transmembrane region" description="Helical" evidence="1">
    <location>
        <begin position="987"/>
        <end position="1011"/>
    </location>
</feature>
<dbReference type="PANTHER" id="PTHR32063:SF0">
    <property type="entry name" value="SWARMING MOTILITY PROTEIN SWRC"/>
    <property type="match status" value="1"/>
</dbReference>
<evidence type="ECO:0000256" key="1">
    <source>
        <dbReference type="SAM" id="Phobius"/>
    </source>
</evidence>
<dbReference type="InterPro" id="IPR001036">
    <property type="entry name" value="Acrflvin-R"/>
</dbReference>
<proteinExistence type="predicted"/>
<keyword evidence="1" id="KW-1133">Transmembrane helix</keyword>
<feature type="transmembrane region" description="Helical" evidence="1">
    <location>
        <begin position="461"/>
        <end position="484"/>
    </location>
</feature>
<dbReference type="SUPFAM" id="SSF82714">
    <property type="entry name" value="Multidrug efflux transporter AcrB TolC docking domain, DN and DC subdomains"/>
    <property type="match status" value="2"/>
</dbReference>
<dbReference type="Pfam" id="PF00873">
    <property type="entry name" value="ACR_tran"/>
    <property type="match status" value="1"/>
</dbReference>
<dbReference type="SUPFAM" id="SSF82693">
    <property type="entry name" value="Multidrug efflux transporter AcrB pore domain, PN1, PN2, PC1 and PC2 subdomains"/>
    <property type="match status" value="3"/>
</dbReference>
<gene>
    <name evidence="2" type="ORF">J27TS8_12690</name>
</gene>
<keyword evidence="1" id="KW-0812">Transmembrane</keyword>
<dbReference type="RefSeq" id="WP_212933396.1">
    <property type="nucleotide sequence ID" value="NZ_BORC01000002.1"/>
</dbReference>
<protein>
    <submittedName>
        <fullName evidence="2">Multidrug ABC transporter</fullName>
    </submittedName>
</protein>
<comment type="caution">
    <text evidence="2">The sequence shown here is derived from an EMBL/GenBank/DDBJ whole genome shotgun (WGS) entry which is preliminary data.</text>
</comment>
<feature type="transmembrane region" description="Helical" evidence="1">
    <location>
        <begin position="908"/>
        <end position="933"/>
    </location>
</feature>
<dbReference type="Gene3D" id="3.30.70.1320">
    <property type="entry name" value="Multidrug efflux transporter AcrB pore domain like"/>
    <property type="match status" value="1"/>
</dbReference>
<feature type="transmembrane region" description="Helical" evidence="1">
    <location>
        <begin position="358"/>
        <end position="378"/>
    </location>
</feature>
<dbReference type="Proteomes" id="UP000682111">
    <property type="component" value="Unassembled WGS sequence"/>
</dbReference>
<feature type="transmembrane region" description="Helical" evidence="1">
    <location>
        <begin position="882"/>
        <end position="902"/>
    </location>
</feature>
<dbReference type="GO" id="GO:0042910">
    <property type="term" value="F:xenobiotic transmembrane transporter activity"/>
    <property type="evidence" value="ECO:0007669"/>
    <property type="project" value="TreeGrafter"/>
</dbReference>
<sequence>MKISNFSIKRPVFTLVTMLLVIILGAVSLSNIPLKLIPDINPPIGVVVTSYEGASPEEVMEKVTRPLERTLATLPGIKTMTSTSQEGNNLILLEFSWTSNIDDVQSDVIERLDRAVLPEDVGKPRFMKFDPSQLPVIQLSLSSDTDQESLRELADQLQLELSKVEGVASVNLSGTTVKEVRVELDQEKLKEHGLSQADIVDVIRSNDISMPGDTLLTEGKELTTRIISSLDSVDTLKNLTVTVNRQNGEKVALSQVSSVEIVNADDRTITRTNEKPSVLLSVMQQSDANTAAVSKSFTEELGKLLERERFEGIESDVLFDQGDYIQLAINNITMTLIMGGILAMIVLFFFLRSVKSPLIIGVAIPYSVIVTFVLMYFSHFTLNIMTLGGLALGIGMLVDNAIVVIENIYRHLSMGKEPKEAARDGAKEVGPAIIASTLTTISVFLPVIFITGIIGELFTEFALTISFSLFASLVVALTVVPMLASRWLKEPKYNVEEKRQHSSSMKWLEKSIKWALRHRAVVLLVSLLILGVGGYGLTTVGTQFIPSTDEGYFTVRVELENGAALTETEKVIGAIEEKFVAHDEVETYVSLIGTTQEGAFRGTKNANMAELYVKMKDLEEREISTFDFVDEIKRDVERTAHSLNDTAEISFKLQSSTGSSPNTLTFSVRDLDEGRLNESVERIYDALAGLDDVTELTTDRMEELEEIKLTVDREKAFDEGLLPAQIAMIVNDVTRGSQATQMVDETGDIYGVFVEYDSEITQDLEQLEGLLIKKPDGQYITLDQVVTIERGKGPVHIQRINQQNAVQFTVKYKNTTNLGDMSKEVDQKIADLDLDGETEIVYSGDRDLLESTMDDLFMALALAIVLIYIVMAAQFESLKYPLVILFTVPLMVIGVAIALILTETPIGLTAMIGIIVLAGIVVNNAIVIVDYINQKKEKGLKTYDAIIVAVKDRVRPILMTAVTTILGLIPLAIGIGEGAEIMQPMGIVVIGGLISSTLLTLFIIPIVYSFFDKETRRLNKMYATPEGHLIPAYLLEKRVEMEEEMTEGEEQYPSTDSGKYSKADMASMLEELLKLVHESGKDEQKDEKNDQKEGR</sequence>
<feature type="transmembrane region" description="Helical" evidence="1">
    <location>
        <begin position="332"/>
        <end position="351"/>
    </location>
</feature>
<feature type="transmembrane region" description="Helical" evidence="1">
    <location>
        <begin position="429"/>
        <end position="455"/>
    </location>
</feature>
<evidence type="ECO:0000313" key="2">
    <source>
        <dbReference type="EMBL" id="GIN61276.1"/>
    </source>
</evidence>
<dbReference type="Gene3D" id="3.30.70.1440">
    <property type="entry name" value="Multidrug efflux transporter AcrB pore domain"/>
    <property type="match status" value="1"/>
</dbReference>
<reference evidence="2" key="1">
    <citation type="submission" date="2021-03" db="EMBL/GenBank/DDBJ databases">
        <title>Antimicrobial resistance genes in bacteria isolated from Japanese honey, and their potential for conferring macrolide and lincosamide resistance in the American foulbrood pathogen Paenibacillus larvae.</title>
        <authorList>
            <person name="Okamoto M."/>
            <person name="Kumagai M."/>
            <person name="Kanamori H."/>
            <person name="Takamatsu D."/>
        </authorList>
    </citation>
    <scope>NUCLEOTIDE SEQUENCE</scope>
    <source>
        <strain evidence="2">J27TS8</strain>
    </source>
</reference>
<feature type="transmembrane region" description="Helical" evidence="1">
    <location>
        <begin position="954"/>
        <end position="975"/>
    </location>
</feature>
<organism evidence="2 3">
    <name type="scientific">Robertmurraya siralis</name>
    <dbReference type="NCBI Taxonomy" id="77777"/>
    <lineage>
        <taxon>Bacteria</taxon>
        <taxon>Bacillati</taxon>
        <taxon>Bacillota</taxon>
        <taxon>Bacilli</taxon>
        <taxon>Bacillales</taxon>
        <taxon>Bacillaceae</taxon>
        <taxon>Robertmurraya</taxon>
    </lineage>
</organism>
<keyword evidence="3" id="KW-1185">Reference proteome</keyword>
<feature type="transmembrane region" description="Helical" evidence="1">
    <location>
        <begin position="384"/>
        <end position="409"/>
    </location>
</feature>
<name>A0A919WGH5_9BACI</name>